<dbReference type="GO" id="GO:0046982">
    <property type="term" value="F:protein heterodimerization activity"/>
    <property type="evidence" value="ECO:0007669"/>
    <property type="project" value="InterPro"/>
</dbReference>
<reference evidence="4" key="1">
    <citation type="submission" date="2009-08" db="EMBL/GenBank/DDBJ databases">
        <title>Annotation of Salpingoeca rosetta.</title>
        <authorList>
            <consortium name="The Broad Institute Genome Sequencing Platform"/>
            <person name="Russ C."/>
            <person name="Cuomo C."/>
            <person name="Burger G."/>
            <person name="Gray M.W."/>
            <person name="Holland P.W.H."/>
            <person name="King N."/>
            <person name="Lang F.B.F."/>
            <person name="Roger A.J."/>
            <person name="Ruiz-Trillo I."/>
            <person name="Young S.K."/>
            <person name="Zeng Q."/>
            <person name="Gargeya S."/>
            <person name="Alvarado L."/>
            <person name="Berlin A."/>
            <person name="Chapman S.B."/>
            <person name="Chen Z."/>
            <person name="Freedman E."/>
            <person name="Gellesch M."/>
            <person name="Goldberg J."/>
            <person name="Griggs A."/>
            <person name="Gujja S."/>
            <person name="Heilman E."/>
            <person name="Heiman D."/>
            <person name="Howarth C."/>
            <person name="Mehta T."/>
            <person name="Neiman D."/>
            <person name="Pearson M."/>
            <person name="Roberts A."/>
            <person name="Saif S."/>
            <person name="Shea T."/>
            <person name="Shenoy N."/>
            <person name="Sisk P."/>
            <person name="Stolte C."/>
            <person name="Sykes S."/>
            <person name="White J."/>
            <person name="Yandava C."/>
            <person name="Haas B."/>
            <person name="Nusbaum C."/>
            <person name="Birren B."/>
        </authorList>
    </citation>
    <scope>NUCLEOTIDE SEQUENCE [LARGE SCALE GENOMIC DNA]</scope>
    <source>
        <strain evidence="4">ATCC 50818</strain>
    </source>
</reference>
<protein>
    <recommendedName>
        <fullName evidence="6">Transcription factor CBF/NF-Y/archaeal histone domain-containing protein</fullName>
    </recommendedName>
</protein>
<evidence type="ECO:0000256" key="3">
    <source>
        <dbReference type="SAM" id="MobiDB-lite"/>
    </source>
</evidence>
<organism evidence="5">
    <name type="scientific">Salpingoeca rosetta (strain ATCC 50818 / BSB-021)</name>
    <dbReference type="NCBI Taxonomy" id="946362"/>
    <lineage>
        <taxon>Eukaryota</taxon>
        <taxon>Choanoflagellata</taxon>
        <taxon>Craspedida</taxon>
        <taxon>Salpingoecidae</taxon>
        <taxon>Salpingoeca</taxon>
    </lineage>
</organism>
<evidence type="ECO:0000256" key="2">
    <source>
        <dbReference type="ARBA" id="ARBA00023242"/>
    </source>
</evidence>
<feature type="compositionally biased region" description="Acidic residues" evidence="3">
    <location>
        <begin position="250"/>
        <end position="285"/>
    </location>
</feature>
<dbReference type="GeneID" id="16075710"/>
<dbReference type="AlphaFoldDB" id="F2U6Z4"/>
<keyword evidence="5" id="KW-1185">Reference proteome</keyword>
<dbReference type="OrthoDB" id="1291358at2759"/>
<feature type="compositionally biased region" description="Low complexity" evidence="3">
    <location>
        <begin position="60"/>
        <end position="73"/>
    </location>
</feature>
<gene>
    <name evidence="4" type="ORF">PTSG_04234</name>
</gene>
<dbReference type="STRING" id="946362.F2U6Z4"/>
<comment type="subcellular location">
    <subcellularLocation>
        <location evidence="1">Nucleus</location>
    </subcellularLocation>
</comment>
<dbReference type="InterPro" id="IPR009072">
    <property type="entry name" value="Histone-fold"/>
</dbReference>
<dbReference type="EMBL" id="GL832963">
    <property type="protein sequence ID" value="EGD83626.1"/>
    <property type="molecule type" value="Genomic_DNA"/>
</dbReference>
<dbReference type="OMA" id="TWGTVKK"/>
<dbReference type="RefSeq" id="XP_004995130.1">
    <property type="nucleotide sequence ID" value="XM_004995073.1"/>
</dbReference>
<feature type="compositionally biased region" description="Low complexity" evidence="3">
    <location>
        <begin position="23"/>
        <end position="38"/>
    </location>
</feature>
<feature type="compositionally biased region" description="Polar residues" evidence="3">
    <location>
        <begin position="48"/>
        <end position="59"/>
    </location>
</feature>
<feature type="compositionally biased region" description="Acidic residues" evidence="3">
    <location>
        <begin position="206"/>
        <end position="242"/>
    </location>
</feature>
<dbReference type="PANTHER" id="PTHR10252">
    <property type="entry name" value="HISTONE-LIKE TRANSCRIPTION FACTOR CCAAT-RELATED"/>
    <property type="match status" value="1"/>
</dbReference>
<dbReference type="Gene3D" id="1.10.20.10">
    <property type="entry name" value="Histone, subunit A"/>
    <property type="match status" value="1"/>
</dbReference>
<dbReference type="SUPFAM" id="SSF47113">
    <property type="entry name" value="Histone-fold"/>
    <property type="match status" value="1"/>
</dbReference>
<accession>F2U6Z4</accession>
<feature type="region of interest" description="Disordered" evidence="3">
    <location>
        <begin position="23"/>
        <end position="114"/>
    </location>
</feature>
<dbReference type="Proteomes" id="UP000007799">
    <property type="component" value="Unassembled WGS sequence"/>
</dbReference>
<dbReference type="InParanoid" id="F2U6Z4"/>
<keyword evidence="2" id="KW-0539">Nucleus</keyword>
<dbReference type="InterPro" id="IPR050568">
    <property type="entry name" value="Transcr_DNA_Rep_Reg"/>
</dbReference>
<proteinExistence type="predicted"/>
<sequence length="285" mass="30485">MMGDGSGSAPALQEQMRLPAKVVDSAADEVSAAPVAAKTKLKPAPQDASGNNIFTSVFGSTSSAEAPASTSRSDSGNPAKQNESAGDTAENGNPAPKKAKRGRKPNKDLPSALPVARIRNIMRDESEHGILTPESVVLMSKATKMFMQWLVQGHTGKTFSYDALVQRIKAHEPVDFLLEYVPECVPYGQVKAELAKVRGETQDTSMDGDEEEDDDDDDDDEEEEEEEEDAGDDDDDDDEEGESGSGSEEGSNDDGGDEDDDDGDEDDDDEGEQQEEGGSDETDDE</sequence>
<dbReference type="GO" id="GO:0005634">
    <property type="term" value="C:nucleus"/>
    <property type="evidence" value="ECO:0007669"/>
    <property type="project" value="UniProtKB-SubCell"/>
</dbReference>
<evidence type="ECO:0000313" key="4">
    <source>
        <dbReference type="EMBL" id="EGD83626.1"/>
    </source>
</evidence>
<evidence type="ECO:0000256" key="1">
    <source>
        <dbReference type="ARBA" id="ARBA00004123"/>
    </source>
</evidence>
<feature type="compositionally biased region" description="Polar residues" evidence="3">
    <location>
        <begin position="74"/>
        <end position="85"/>
    </location>
</feature>
<dbReference type="KEGG" id="sre:PTSG_04234"/>
<evidence type="ECO:0008006" key="6">
    <source>
        <dbReference type="Google" id="ProtNLM"/>
    </source>
</evidence>
<name>F2U6Z4_SALR5</name>
<feature type="region of interest" description="Disordered" evidence="3">
    <location>
        <begin position="198"/>
        <end position="285"/>
    </location>
</feature>
<dbReference type="PANTHER" id="PTHR10252:SF54">
    <property type="entry name" value="CHROMATIN ACCESSIBILITY COMPLEX PROTEIN 1"/>
    <property type="match status" value="1"/>
</dbReference>
<evidence type="ECO:0000313" key="5">
    <source>
        <dbReference type="Proteomes" id="UP000007799"/>
    </source>
</evidence>